<dbReference type="OrthoDB" id="7065657at2"/>
<dbReference type="GO" id="GO:0003677">
    <property type="term" value="F:DNA binding"/>
    <property type="evidence" value="ECO:0007669"/>
    <property type="project" value="UniProtKB-KW"/>
</dbReference>
<organism evidence="6 7">
    <name type="scientific">Arboricoccus pini</name>
    <dbReference type="NCBI Taxonomy" id="1963835"/>
    <lineage>
        <taxon>Bacteria</taxon>
        <taxon>Pseudomonadati</taxon>
        <taxon>Pseudomonadota</taxon>
        <taxon>Alphaproteobacteria</taxon>
        <taxon>Geminicoccales</taxon>
        <taxon>Geminicoccaceae</taxon>
        <taxon>Arboricoccus</taxon>
    </lineage>
</organism>
<dbReference type="Pfam" id="PF04198">
    <property type="entry name" value="Sugar-bind"/>
    <property type="match status" value="1"/>
</dbReference>
<evidence type="ECO:0000256" key="4">
    <source>
        <dbReference type="ARBA" id="ARBA00023163"/>
    </source>
</evidence>
<dbReference type="SUPFAM" id="SSF100950">
    <property type="entry name" value="NagB/RpiA/CoA transferase-like"/>
    <property type="match status" value="1"/>
</dbReference>
<dbReference type="Gene3D" id="3.40.50.1360">
    <property type="match status" value="1"/>
</dbReference>
<gene>
    <name evidence="6" type="ORF">SAMN07250955_11246</name>
</gene>
<dbReference type="EMBL" id="FYEH01000012">
    <property type="protein sequence ID" value="SNB74813.1"/>
    <property type="molecule type" value="Genomic_DNA"/>
</dbReference>
<dbReference type="InterPro" id="IPR036388">
    <property type="entry name" value="WH-like_DNA-bd_sf"/>
</dbReference>
<comment type="similarity">
    <text evidence="1">Belongs to the SorC transcriptional regulatory family.</text>
</comment>
<dbReference type="Proteomes" id="UP000197065">
    <property type="component" value="Unassembled WGS sequence"/>
</dbReference>
<dbReference type="InterPro" id="IPR007324">
    <property type="entry name" value="Sugar-bd_dom_put"/>
</dbReference>
<name>A0A212RQG0_9PROT</name>
<protein>
    <submittedName>
        <fullName evidence="6">DNA-binding transcriptional regulator LsrR, DeoR family</fullName>
    </submittedName>
</protein>
<reference evidence="6 7" key="1">
    <citation type="submission" date="2017-06" db="EMBL/GenBank/DDBJ databases">
        <authorList>
            <person name="Kim H.J."/>
            <person name="Triplett B.A."/>
        </authorList>
    </citation>
    <scope>NUCLEOTIDE SEQUENCE [LARGE SCALE GENOMIC DNA]</scope>
    <source>
        <strain evidence="6 7">B29T1</strain>
    </source>
</reference>
<sequence>MEREETDLAARAAWLSYVGEMTQEAIAARLRVSRIKVTRLIAQAQRLGLVRVFVDGEITHCLALENAITAAFGLEFCSVAPDLGEDGIPLKALASAGARYLMGALDGSRTIGLGHGRTLAAMVESLPRQLRPDIRFVSLLGSLTRKAAAHPFDVIHKISEITGGEGYFVPAPFFSDSREDRDVFIAQRSVATVFAMAAAADLYLVGVGDVGPGSQLLATGMITPSEQRAIVRAGGVGEVLGTFVDANGRKLSIELNERSVAVDLEILRGKEALLVAGGEQKAQAIAAVLRTGIFKGLIVDERTAASLTEGATIDTQMERKRKAG</sequence>
<accession>A0A212RQG0</accession>
<evidence type="ECO:0000313" key="6">
    <source>
        <dbReference type="EMBL" id="SNB74813.1"/>
    </source>
</evidence>
<evidence type="ECO:0000256" key="3">
    <source>
        <dbReference type="ARBA" id="ARBA00023125"/>
    </source>
</evidence>
<keyword evidence="4" id="KW-0804">Transcription</keyword>
<evidence type="ECO:0000256" key="2">
    <source>
        <dbReference type="ARBA" id="ARBA00023015"/>
    </source>
</evidence>
<dbReference type="AlphaFoldDB" id="A0A212RQG0"/>
<dbReference type="GO" id="GO:0030246">
    <property type="term" value="F:carbohydrate binding"/>
    <property type="evidence" value="ECO:0007669"/>
    <property type="project" value="InterPro"/>
</dbReference>
<evidence type="ECO:0000313" key="7">
    <source>
        <dbReference type="Proteomes" id="UP000197065"/>
    </source>
</evidence>
<evidence type="ECO:0000256" key="1">
    <source>
        <dbReference type="ARBA" id="ARBA00010466"/>
    </source>
</evidence>
<dbReference type="InterPro" id="IPR037171">
    <property type="entry name" value="NagB/RpiA_transferase-like"/>
</dbReference>
<evidence type="ECO:0000259" key="5">
    <source>
        <dbReference type="Pfam" id="PF04198"/>
    </source>
</evidence>
<dbReference type="PANTHER" id="PTHR34294:SF1">
    <property type="entry name" value="TRANSCRIPTIONAL REGULATOR LSRR"/>
    <property type="match status" value="1"/>
</dbReference>
<keyword evidence="3 6" id="KW-0238">DNA-binding</keyword>
<dbReference type="InterPro" id="IPR051054">
    <property type="entry name" value="SorC_transcr_regulators"/>
</dbReference>
<keyword evidence="7" id="KW-1185">Reference proteome</keyword>
<feature type="domain" description="Sugar-binding" evidence="5">
    <location>
        <begin position="57"/>
        <end position="307"/>
    </location>
</feature>
<keyword evidence="2" id="KW-0805">Transcription regulation</keyword>
<dbReference type="PANTHER" id="PTHR34294">
    <property type="entry name" value="TRANSCRIPTIONAL REGULATOR-RELATED"/>
    <property type="match status" value="1"/>
</dbReference>
<dbReference type="RefSeq" id="WP_088562383.1">
    <property type="nucleotide sequence ID" value="NZ_FYEH01000012.1"/>
</dbReference>
<dbReference type="Gene3D" id="1.10.10.10">
    <property type="entry name" value="Winged helix-like DNA-binding domain superfamily/Winged helix DNA-binding domain"/>
    <property type="match status" value="1"/>
</dbReference>
<proteinExistence type="inferred from homology"/>